<dbReference type="PROSITE" id="PS00076">
    <property type="entry name" value="PYRIDINE_REDOX_1"/>
    <property type="match status" value="1"/>
</dbReference>
<dbReference type="InterPro" id="IPR012999">
    <property type="entry name" value="Pyr_OxRdtase_I_AS"/>
</dbReference>
<evidence type="ECO:0000256" key="12">
    <source>
        <dbReference type="PIRSR" id="PIRSR000350-4"/>
    </source>
</evidence>
<feature type="binding site" evidence="11">
    <location>
        <position position="321"/>
    </location>
    <ligand>
        <name>FAD</name>
        <dbReference type="ChEBI" id="CHEBI:57692"/>
    </ligand>
</feature>
<dbReference type="GeneID" id="78087620"/>
<evidence type="ECO:0000256" key="13">
    <source>
        <dbReference type="RuleBase" id="RU003692"/>
    </source>
</evidence>
<dbReference type="AlphaFoldDB" id="E5YAU4"/>
<dbReference type="RefSeq" id="WP_005030009.1">
    <property type="nucleotide sequence ID" value="NZ_KE150241.1"/>
</dbReference>
<dbReference type="InterPro" id="IPR050151">
    <property type="entry name" value="Class-I_Pyr_Nuc-Dis_Oxidored"/>
</dbReference>
<keyword evidence="8 13" id="KW-0676">Redox-active center</keyword>
<evidence type="ECO:0000259" key="14">
    <source>
        <dbReference type="Pfam" id="PF02852"/>
    </source>
</evidence>
<protein>
    <recommendedName>
        <fullName evidence="2 13">Dihydrolipoyl dehydrogenase</fullName>
        <ecNumber evidence="2 13">1.8.1.4</ecNumber>
    </recommendedName>
</protein>
<evidence type="ECO:0000256" key="6">
    <source>
        <dbReference type="ARBA" id="ARBA00023027"/>
    </source>
</evidence>
<dbReference type="GO" id="GO:0005737">
    <property type="term" value="C:cytoplasm"/>
    <property type="evidence" value="ECO:0007669"/>
    <property type="project" value="UniProtKB-ARBA"/>
</dbReference>
<evidence type="ECO:0000256" key="8">
    <source>
        <dbReference type="ARBA" id="ARBA00023284"/>
    </source>
</evidence>
<evidence type="ECO:0000313" key="16">
    <source>
        <dbReference type="EMBL" id="EFV42839.1"/>
    </source>
</evidence>
<keyword evidence="3 13" id="KW-0285">Flavoprotein</keyword>
<sequence>MPIRLTVIGGGPGGYTAAFAAARAGMSVTLVESGNLGGTCLNNGCIPTKTLKASADALELALRLSQFGITGQGAPAVDPAAVLARKEKVCSTLRGGLEKACASLGVRLLKGRGRLVHAGLVEASTAEGPVSVVGDRVILATGSGALELPGLPVDHTHILTSDDALALDRVPASIAIVGGGVIGCELAFIYQAFGSKVTVVEGQNRLLPLPSVDADMSALLQREMKKRRIGCELGRTLKDVRVEGGMVRAMLGASPFIKEPTPAQMKETPIEAETVLVTVGRAPNTAGLGLAEAGVAVDGRGWIRADEHMRTSLPGVYAVGDALGPSRIMLAHVAAAEGLCAVRDCLGHDGRMDYSAVPSGIFTSPEIGCVGLAEAQASEAGRDVRTATFQMRELGKAQAMSELPGMFKIVSDGATGKVLGVHIAGAHATDLIAEAGLALRLGASVRDIAATVHAHPTLAEGLYEAALSLVEAGG</sequence>
<gene>
    <name evidence="16" type="ORF">HMPREF0179_03315</name>
</gene>
<dbReference type="InterPro" id="IPR006258">
    <property type="entry name" value="Lipoamide_DH"/>
</dbReference>
<evidence type="ECO:0000256" key="3">
    <source>
        <dbReference type="ARBA" id="ARBA00022630"/>
    </source>
</evidence>
<feature type="binding site" evidence="11">
    <location>
        <begin position="329"/>
        <end position="332"/>
    </location>
    <ligand>
        <name>FAD</name>
        <dbReference type="ChEBI" id="CHEBI:57692"/>
    </ligand>
</feature>
<comment type="cofactor">
    <cofactor evidence="11 13">
        <name>FAD</name>
        <dbReference type="ChEBI" id="CHEBI:57692"/>
    </cofactor>
    <text evidence="11 13">Binds 1 FAD per subunit.</text>
</comment>
<feature type="binding site" evidence="11">
    <location>
        <position position="113"/>
    </location>
    <ligand>
        <name>FAD</name>
        <dbReference type="ChEBI" id="CHEBI:57692"/>
    </ligand>
</feature>
<comment type="similarity">
    <text evidence="1 13">Belongs to the class-I pyridine nucleotide-disulfide oxidoreductase family.</text>
</comment>
<feature type="binding site" evidence="11">
    <location>
        <begin position="178"/>
        <end position="185"/>
    </location>
    <ligand>
        <name>NAD(+)</name>
        <dbReference type="ChEBI" id="CHEBI:57540"/>
    </ligand>
</feature>
<keyword evidence="11" id="KW-0547">Nucleotide-binding</keyword>
<evidence type="ECO:0000259" key="15">
    <source>
        <dbReference type="Pfam" id="PF07992"/>
    </source>
</evidence>
<evidence type="ECO:0000256" key="5">
    <source>
        <dbReference type="ARBA" id="ARBA00023002"/>
    </source>
</evidence>
<dbReference type="PIRSF" id="PIRSF000350">
    <property type="entry name" value="Mercury_reductase_MerA"/>
    <property type="match status" value="1"/>
</dbReference>
<dbReference type="FunFam" id="3.30.390.30:FF:000001">
    <property type="entry name" value="Dihydrolipoyl dehydrogenase"/>
    <property type="match status" value="1"/>
</dbReference>
<dbReference type="InterPro" id="IPR004099">
    <property type="entry name" value="Pyr_nucl-diS_OxRdtase_dimer"/>
</dbReference>
<comment type="miscellaneous">
    <text evidence="13">The active site is a redox-active disulfide bond.</text>
</comment>
<evidence type="ECO:0000256" key="7">
    <source>
        <dbReference type="ARBA" id="ARBA00023157"/>
    </source>
</evidence>
<feature type="binding site" evidence="11">
    <location>
        <position position="201"/>
    </location>
    <ligand>
        <name>NAD(+)</name>
        <dbReference type="ChEBI" id="CHEBI:57540"/>
    </ligand>
</feature>
<organism evidence="16 17">
    <name type="scientific">Bilophila wadsworthia (strain 3_1_6)</name>
    <dbReference type="NCBI Taxonomy" id="563192"/>
    <lineage>
        <taxon>Bacteria</taxon>
        <taxon>Pseudomonadati</taxon>
        <taxon>Thermodesulfobacteriota</taxon>
        <taxon>Desulfovibrionia</taxon>
        <taxon>Desulfovibrionales</taxon>
        <taxon>Desulfovibrionaceae</taxon>
        <taxon>Bilophila</taxon>
    </lineage>
</organism>
<dbReference type="InterPro" id="IPR001100">
    <property type="entry name" value="Pyr_nuc-diS_OxRdtase"/>
</dbReference>
<dbReference type="STRING" id="563192.HMPREF0179_03315"/>
<evidence type="ECO:0000256" key="10">
    <source>
        <dbReference type="PIRSR" id="PIRSR000350-2"/>
    </source>
</evidence>
<dbReference type="Pfam" id="PF07992">
    <property type="entry name" value="Pyr_redox_2"/>
    <property type="match status" value="1"/>
</dbReference>
<comment type="caution">
    <text evidence="16">The sequence shown here is derived from an EMBL/GenBank/DDBJ whole genome shotgun (WGS) entry which is preliminary data.</text>
</comment>
<dbReference type="Gene3D" id="3.50.50.60">
    <property type="entry name" value="FAD/NAD(P)-binding domain"/>
    <property type="match status" value="2"/>
</dbReference>
<reference evidence="16 17" key="2">
    <citation type="submission" date="2013-04" db="EMBL/GenBank/DDBJ databases">
        <title>The Genome Sequence of Bilophila wadsworthia 3_1_6.</title>
        <authorList>
            <consortium name="The Broad Institute Genomics Platform"/>
            <person name="Earl A."/>
            <person name="Ward D."/>
            <person name="Feldgarden M."/>
            <person name="Gevers D."/>
            <person name="Sibley C."/>
            <person name="Strauss J."/>
            <person name="Allen-Vercoe E."/>
            <person name="Walker B."/>
            <person name="Young S."/>
            <person name="Zeng Q."/>
            <person name="Gargeya S."/>
            <person name="Fitzgerald M."/>
            <person name="Haas B."/>
            <person name="Abouelleil A."/>
            <person name="Allen A.W."/>
            <person name="Alvarado L."/>
            <person name="Arachchi H.M."/>
            <person name="Berlin A.M."/>
            <person name="Chapman S.B."/>
            <person name="Gainer-Dewar J."/>
            <person name="Goldberg J."/>
            <person name="Griggs A."/>
            <person name="Gujja S."/>
            <person name="Hansen M."/>
            <person name="Howarth C."/>
            <person name="Imamovic A."/>
            <person name="Ireland A."/>
            <person name="Larimer J."/>
            <person name="McCowan C."/>
            <person name="Murphy C."/>
            <person name="Pearson M."/>
            <person name="Poon T.W."/>
            <person name="Priest M."/>
            <person name="Roberts A."/>
            <person name="Saif S."/>
            <person name="Shea T."/>
            <person name="Sisk P."/>
            <person name="Sykes S."/>
            <person name="Wortman J."/>
            <person name="Nusbaum C."/>
            <person name="Birren B."/>
        </authorList>
    </citation>
    <scope>NUCLEOTIDE SEQUENCE [LARGE SCALE GENOMIC DNA]</scope>
    <source>
        <strain evidence="16 17">3_1_6</strain>
    </source>
</reference>
<dbReference type="InterPro" id="IPR016156">
    <property type="entry name" value="FAD/NAD-linked_Rdtase_dimer_sf"/>
</dbReference>
<keyword evidence="17" id="KW-1185">Reference proteome</keyword>
<feature type="binding site" evidence="11">
    <location>
        <position position="49"/>
    </location>
    <ligand>
        <name>FAD</name>
        <dbReference type="ChEBI" id="CHEBI:57692"/>
    </ligand>
</feature>
<dbReference type="eggNOG" id="COG1249">
    <property type="taxonomic scope" value="Bacteria"/>
</dbReference>
<proteinExistence type="inferred from homology"/>
<dbReference type="Pfam" id="PF02852">
    <property type="entry name" value="Pyr_redox_dim"/>
    <property type="match status" value="1"/>
</dbReference>
<dbReference type="PRINTS" id="PR00411">
    <property type="entry name" value="PNDRDTASEI"/>
</dbReference>
<dbReference type="PRINTS" id="PR00368">
    <property type="entry name" value="FADPNR"/>
</dbReference>
<accession>E5YAU4</accession>
<dbReference type="PANTHER" id="PTHR22912:SF151">
    <property type="entry name" value="DIHYDROLIPOYL DEHYDROGENASE, MITOCHONDRIAL"/>
    <property type="match status" value="1"/>
</dbReference>
<keyword evidence="5 13" id="KW-0560">Oxidoreductase</keyword>
<feature type="binding site" evidence="11">
    <location>
        <position position="280"/>
    </location>
    <ligand>
        <name>NAD(+)</name>
        <dbReference type="ChEBI" id="CHEBI:57540"/>
    </ligand>
</feature>
<feature type="domain" description="Pyridine nucleotide-disulphide oxidoreductase dimerisation" evidence="14">
    <location>
        <begin position="357"/>
        <end position="465"/>
    </location>
</feature>
<feature type="disulfide bond" description="Redox-active" evidence="12">
    <location>
        <begin position="40"/>
        <end position="45"/>
    </location>
</feature>
<dbReference type="InterPro" id="IPR036188">
    <property type="entry name" value="FAD/NAD-bd_sf"/>
</dbReference>
<evidence type="ECO:0000313" key="17">
    <source>
        <dbReference type="Proteomes" id="UP000006034"/>
    </source>
</evidence>
<feature type="active site" description="Proton acceptor" evidence="10">
    <location>
        <position position="455"/>
    </location>
</feature>
<dbReference type="GO" id="GO:0050660">
    <property type="term" value="F:flavin adenine dinucleotide binding"/>
    <property type="evidence" value="ECO:0007669"/>
    <property type="project" value="InterPro"/>
</dbReference>
<dbReference type="EC" id="1.8.1.4" evidence="2 13"/>
<dbReference type="PANTHER" id="PTHR22912">
    <property type="entry name" value="DISULFIDE OXIDOREDUCTASE"/>
    <property type="match status" value="1"/>
</dbReference>
<evidence type="ECO:0000256" key="9">
    <source>
        <dbReference type="ARBA" id="ARBA00049187"/>
    </source>
</evidence>
<keyword evidence="4 11" id="KW-0274">FAD</keyword>
<evidence type="ECO:0000256" key="2">
    <source>
        <dbReference type="ARBA" id="ARBA00012608"/>
    </source>
</evidence>
<dbReference type="Proteomes" id="UP000006034">
    <property type="component" value="Unassembled WGS sequence"/>
</dbReference>
<evidence type="ECO:0000256" key="4">
    <source>
        <dbReference type="ARBA" id="ARBA00022827"/>
    </source>
</evidence>
<evidence type="ECO:0000256" key="11">
    <source>
        <dbReference type="PIRSR" id="PIRSR000350-3"/>
    </source>
</evidence>
<keyword evidence="6 11" id="KW-0520">NAD</keyword>
<reference evidence="16 17" key="1">
    <citation type="submission" date="2010-10" db="EMBL/GenBank/DDBJ databases">
        <authorList>
            <consortium name="The Broad Institute Genome Sequencing Platform"/>
            <person name="Ward D."/>
            <person name="Earl A."/>
            <person name="Feldgarden M."/>
            <person name="Young S.K."/>
            <person name="Gargeya S."/>
            <person name="Zeng Q."/>
            <person name="Alvarado L."/>
            <person name="Berlin A."/>
            <person name="Bochicchio J."/>
            <person name="Chapman S.B."/>
            <person name="Chen Z."/>
            <person name="Freedman E."/>
            <person name="Gellesch M."/>
            <person name="Goldberg J."/>
            <person name="Griggs A."/>
            <person name="Gujja S."/>
            <person name="Heilman E."/>
            <person name="Heiman D."/>
            <person name="Howarth C."/>
            <person name="Mehta T."/>
            <person name="Neiman D."/>
            <person name="Pearson M."/>
            <person name="Roberts A."/>
            <person name="Saif S."/>
            <person name="Shea T."/>
            <person name="Shenoy N."/>
            <person name="Sisk P."/>
            <person name="Stolte C."/>
            <person name="Sykes S."/>
            <person name="White J."/>
            <person name="Yandava C."/>
            <person name="Allen-Vercoe E."/>
            <person name="Sibley C."/>
            <person name="Ambrose C.E."/>
            <person name="Strauss J."/>
            <person name="Daigneault M."/>
            <person name="Haas B."/>
            <person name="Nusbaum C."/>
            <person name="Birren B."/>
        </authorList>
    </citation>
    <scope>NUCLEOTIDE SEQUENCE [LARGE SCALE GENOMIC DNA]</scope>
    <source>
        <strain evidence="16 17">3_1_6</strain>
    </source>
</reference>
<feature type="domain" description="FAD/NAD(P)-binding" evidence="15">
    <location>
        <begin position="5"/>
        <end position="338"/>
    </location>
</feature>
<evidence type="ECO:0000256" key="1">
    <source>
        <dbReference type="ARBA" id="ARBA00007532"/>
    </source>
</evidence>
<dbReference type="EMBL" id="ADCP02000005">
    <property type="protein sequence ID" value="EFV42839.1"/>
    <property type="molecule type" value="Genomic_DNA"/>
</dbReference>
<keyword evidence="7" id="KW-1015">Disulfide bond</keyword>
<dbReference type="SUPFAM" id="SSF51905">
    <property type="entry name" value="FAD/NAD(P)-binding domain"/>
    <property type="match status" value="1"/>
</dbReference>
<comment type="catalytic activity">
    <reaction evidence="9 13">
        <text>N(6)-[(R)-dihydrolipoyl]-L-lysyl-[protein] + NAD(+) = N(6)-[(R)-lipoyl]-L-lysyl-[protein] + NADH + H(+)</text>
        <dbReference type="Rhea" id="RHEA:15045"/>
        <dbReference type="Rhea" id="RHEA-COMP:10474"/>
        <dbReference type="Rhea" id="RHEA-COMP:10475"/>
        <dbReference type="ChEBI" id="CHEBI:15378"/>
        <dbReference type="ChEBI" id="CHEBI:57540"/>
        <dbReference type="ChEBI" id="CHEBI:57945"/>
        <dbReference type="ChEBI" id="CHEBI:83099"/>
        <dbReference type="ChEBI" id="CHEBI:83100"/>
        <dbReference type="EC" id="1.8.1.4"/>
    </reaction>
</comment>
<dbReference type="GO" id="GO:0006103">
    <property type="term" value="P:2-oxoglutarate metabolic process"/>
    <property type="evidence" value="ECO:0007669"/>
    <property type="project" value="TreeGrafter"/>
</dbReference>
<dbReference type="InterPro" id="IPR023753">
    <property type="entry name" value="FAD/NAD-binding_dom"/>
</dbReference>
<dbReference type="HOGENOM" id="CLU_016755_0_3_7"/>
<dbReference type="NCBIfam" id="TIGR01350">
    <property type="entry name" value="lipoamide_DH"/>
    <property type="match status" value="1"/>
</dbReference>
<name>E5YAU4_BILW3</name>
<dbReference type="SUPFAM" id="SSF55424">
    <property type="entry name" value="FAD/NAD-linked reductases, dimerisation (C-terminal) domain"/>
    <property type="match status" value="1"/>
</dbReference>
<dbReference type="Gene3D" id="3.30.390.30">
    <property type="match status" value="1"/>
</dbReference>
<dbReference type="GO" id="GO:0004148">
    <property type="term" value="F:dihydrolipoyl dehydrogenase (NADH) activity"/>
    <property type="evidence" value="ECO:0007669"/>
    <property type="project" value="UniProtKB-EC"/>
</dbReference>
<feature type="binding site" evidence="11">
    <location>
        <begin position="141"/>
        <end position="143"/>
    </location>
    <ligand>
        <name>FAD</name>
        <dbReference type="ChEBI" id="CHEBI:57692"/>
    </ligand>
</feature>